<name>A0ABX1XLM7_9BACL</name>
<comment type="caution">
    <text evidence="1">The sequence shown here is derived from an EMBL/GenBank/DDBJ whole genome shotgun (WGS) entry which is preliminary data.</text>
</comment>
<gene>
    <name evidence="1" type="ORF">GC096_36080</name>
</gene>
<protein>
    <submittedName>
        <fullName evidence="1">Uncharacterized protein</fullName>
    </submittedName>
</protein>
<reference evidence="1 2" key="1">
    <citation type="submission" date="2019-10" db="EMBL/GenBank/DDBJ databases">
        <title>Description of Paenibacillus humi sp. nov.</title>
        <authorList>
            <person name="Carlier A."/>
            <person name="Qi S."/>
        </authorList>
    </citation>
    <scope>NUCLEOTIDE SEQUENCE [LARGE SCALE GENOMIC DNA]</scope>
    <source>
        <strain evidence="1 2">LMG 31461</strain>
    </source>
</reference>
<dbReference type="RefSeq" id="WP_171637826.1">
    <property type="nucleotide sequence ID" value="NZ_WHNY01000092.1"/>
</dbReference>
<organism evidence="1 2">
    <name type="scientific">Paenibacillus plantarum</name>
    <dbReference type="NCBI Taxonomy" id="2654975"/>
    <lineage>
        <taxon>Bacteria</taxon>
        <taxon>Bacillati</taxon>
        <taxon>Bacillota</taxon>
        <taxon>Bacilli</taxon>
        <taxon>Bacillales</taxon>
        <taxon>Paenibacillaceae</taxon>
        <taxon>Paenibacillus</taxon>
    </lineage>
</organism>
<accession>A0ABX1XLM7</accession>
<proteinExistence type="predicted"/>
<dbReference type="EMBL" id="WHNY01000092">
    <property type="protein sequence ID" value="NOU69438.1"/>
    <property type="molecule type" value="Genomic_DNA"/>
</dbReference>
<dbReference type="Proteomes" id="UP000653578">
    <property type="component" value="Unassembled WGS sequence"/>
</dbReference>
<keyword evidence="2" id="KW-1185">Reference proteome</keyword>
<evidence type="ECO:0000313" key="2">
    <source>
        <dbReference type="Proteomes" id="UP000653578"/>
    </source>
</evidence>
<sequence>MKPHAGALANWLLSWVQDHGAIYGFHNHSVWGSNPYRWSDFTCGHSTWASPLLPSLALMLQQKPDSELEDTLLRLIQFQTESFQMDGQYAHIGFQMGESLSVGLIHNMMPNVSLGLTAWYAKDWLPEAYMQRIRSSMSATMDACDRHYPFGIMYTNGRAISNQEYARLWGKLLYVKVFDDQRWGAELQRQLDRMIKDFHFIGLPDQNCTASYRYAGDASSTEPAEYYGLLIAPLVLAYEMYGQKKYLEQAGALCRHLARSAWYDSKGQIRLHRVYYHSGSSWVKINEPMLIAGMGMSLFGIHQYLAKQEDAELTAFLKKCDRTYAKYQNPRGYFASATGWHNEADVAPSSAWHSHDLLYLVARHGADEDVWRDMNQPYNQISILLGDRCIWMEHNRHWTITDYQSMDVYQLLGHKDEPRFGRDMSWVGGERKLPSHFNFANRPVFVKTDEGIFLRKGEFTEQDIQLSSVASVPYLGLWS</sequence>
<evidence type="ECO:0000313" key="1">
    <source>
        <dbReference type="EMBL" id="NOU69438.1"/>
    </source>
</evidence>